<proteinExistence type="predicted"/>
<evidence type="ECO:0000313" key="4">
    <source>
        <dbReference type="Proteomes" id="UP001158050"/>
    </source>
</evidence>
<evidence type="ECO:0000259" key="2">
    <source>
        <dbReference type="Pfam" id="PF00561"/>
    </source>
</evidence>
<dbReference type="Pfam" id="PF00561">
    <property type="entry name" value="Abhydrolase_1"/>
    <property type="match status" value="1"/>
</dbReference>
<accession>A0ABY1R421</accession>
<dbReference type="PANTHER" id="PTHR32268">
    <property type="entry name" value="HOMOSERINE O-ACETYLTRANSFERASE"/>
    <property type="match status" value="1"/>
</dbReference>
<dbReference type="InterPro" id="IPR029058">
    <property type="entry name" value="AB_hydrolase_fold"/>
</dbReference>
<sequence>MLNSICNGRKDNLDIYSTFPVAFSIFYKTKLEKKLQHINIQHFETQNGKVLDIPLSYQLFGKELYSAPVVLINHALTGNSDVAGENGWWKSLVGEGKLIDTNRFTVICFNIPGNGFDGFFIDNYEDFTVQDIASVFLQGLQKLKVKNLFALVGGSIGGSIGWEMLALDNNLVEKFIPVATDFKTSDWLHSQCLVQKFLLESEDKPLEKARVHAMLCYRTPESLNSRFNREIDSEKKILKSHDWLNFHGKRLNERFSLKAYKLVNHLLMNINGKQNELENINAEIHLVAVDSDLFYPAFEIKNTYDFLLNKNRNVQYHEIKSIHGHDAFLMEYQQLNTILKPIFLN</sequence>
<gene>
    <name evidence="3" type="ORF">SAMN05421679_102562</name>
</gene>
<dbReference type="InterPro" id="IPR008220">
    <property type="entry name" value="HAT_MetX-like"/>
</dbReference>
<feature type="domain" description="AB hydrolase-1" evidence="2">
    <location>
        <begin position="68"/>
        <end position="186"/>
    </location>
</feature>
<organism evidence="3 4">
    <name type="scientific">Epilithonimonas pallida</name>
    <dbReference type="NCBI Taxonomy" id="373671"/>
    <lineage>
        <taxon>Bacteria</taxon>
        <taxon>Pseudomonadati</taxon>
        <taxon>Bacteroidota</taxon>
        <taxon>Flavobacteriia</taxon>
        <taxon>Flavobacteriales</taxon>
        <taxon>Weeksellaceae</taxon>
        <taxon>Chryseobacterium group</taxon>
        <taxon>Epilithonimonas</taxon>
    </lineage>
</organism>
<dbReference type="InterPro" id="IPR000073">
    <property type="entry name" value="AB_hydrolase_1"/>
</dbReference>
<dbReference type="EMBL" id="FXUO01000002">
    <property type="protein sequence ID" value="SMP91042.1"/>
    <property type="molecule type" value="Genomic_DNA"/>
</dbReference>
<dbReference type="SUPFAM" id="SSF53474">
    <property type="entry name" value="alpha/beta-Hydrolases"/>
    <property type="match status" value="1"/>
</dbReference>
<dbReference type="Gene3D" id="3.40.50.1820">
    <property type="entry name" value="alpha/beta hydrolase"/>
    <property type="match status" value="1"/>
</dbReference>
<protein>
    <submittedName>
        <fullName evidence="3">Homoserine O-acetyltransferase</fullName>
    </submittedName>
</protein>
<keyword evidence="4" id="KW-1185">Reference proteome</keyword>
<comment type="caution">
    <text evidence="3">The sequence shown here is derived from an EMBL/GenBank/DDBJ whole genome shotgun (WGS) entry which is preliminary data.</text>
</comment>
<name>A0ABY1R421_9FLAO</name>
<evidence type="ECO:0000256" key="1">
    <source>
        <dbReference type="ARBA" id="ARBA00022679"/>
    </source>
</evidence>
<dbReference type="Proteomes" id="UP001158050">
    <property type="component" value="Unassembled WGS sequence"/>
</dbReference>
<evidence type="ECO:0000313" key="3">
    <source>
        <dbReference type="EMBL" id="SMP91042.1"/>
    </source>
</evidence>
<reference evidence="3 4" key="1">
    <citation type="submission" date="2017-05" db="EMBL/GenBank/DDBJ databases">
        <authorList>
            <person name="Varghese N."/>
            <person name="Submissions S."/>
        </authorList>
    </citation>
    <scope>NUCLEOTIDE SEQUENCE [LARGE SCALE GENOMIC DNA]</scope>
    <source>
        <strain evidence="3 4">DSM 18015</strain>
    </source>
</reference>
<dbReference type="PANTHER" id="PTHR32268:SF11">
    <property type="entry name" value="HOMOSERINE O-ACETYLTRANSFERASE"/>
    <property type="match status" value="1"/>
</dbReference>
<keyword evidence="1" id="KW-0808">Transferase</keyword>